<keyword evidence="1" id="KW-0812">Transmembrane</keyword>
<comment type="caution">
    <text evidence="2">The sequence shown here is derived from an EMBL/GenBank/DDBJ whole genome shotgun (WGS) entry which is preliminary data.</text>
</comment>
<feature type="transmembrane region" description="Helical" evidence="1">
    <location>
        <begin position="79"/>
        <end position="97"/>
    </location>
</feature>
<keyword evidence="3" id="KW-1185">Reference proteome</keyword>
<evidence type="ECO:0000256" key="1">
    <source>
        <dbReference type="SAM" id="Phobius"/>
    </source>
</evidence>
<keyword evidence="1" id="KW-0472">Membrane</keyword>
<dbReference type="Pfam" id="PF06993">
    <property type="entry name" value="DUF1304"/>
    <property type="match status" value="1"/>
</dbReference>
<dbReference type="EMBL" id="AWTT01000018">
    <property type="protein sequence ID" value="KIS03494.1"/>
    <property type="molecule type" value="Genomic_DNA"/>
</dbReference>
<dbReference type="OrthoDB" id="9803832at2"/>
<feature type="transmembrane region" description="Helical" evidence="1">
    <location>
        <begin position="55"/>
        <end position="72"/>
    </location>
</feature>
<dbReference type="RefSeq" id="WP_044010690.1">
    <property type="nucleotide sequence ID" value="NZ_AWTT01000018.1"/>
</dbReference>
<organism evidence="2 3">
    <name type="scientific">Paucilactobacillus wasatchensis</name>
    <dbReference type="NCBI Taxonomy" id="1335616"/>
    <lineage>
        <taxon>Bacteria</taxon>
        <taxon>Bacillati</taxon>
        <taxon>Bacillota</taxon>
        <taxon>Bacilli</taxon>
        <taxon>Lactobacillales</taxon>
        <taxon>Lactobacillaceae</taxon>
        <taxon>Paucilactobacillus</taxon>
    </lineage>
</organism>
<dbReference type="PATRIC" id="fig|1335616.4.peg.942"/>
<dbReference type="PANTHER" id="PTHR38446">
    <property type="entry name" value="BLL0914 PROTEIN"/>
    <property type="match status" value="1"/>
</dbReference>
<name>A0A0D0YW51_9LACO</name>
<evidence type="ECO:0000313" key="2">
    <source>
        <dbReference type="EMBL" id="KIS03494.1"/>
    </source>
</evidence>
<evidence type="ECO:0000313" key="3">
    <source>
        <dbReference type="Proteomes" id="UP000032279"/>
    </source>
</evidence>
<feature type="transmembrane region" description="Helical" evidence="1">
    <location>
        <begin position="7"/>
        <end position="26"/>
    </location>
</feature>
<dbReference type="Proteomes" id="UP000032279">
    <property type="component" value="Unassembled WGS sequence"/>
</dbReference>
<proteinExistence type="predicted"/>
<dbReference type="STRING" id="1335616.WDC_0940"/>
<sequence>MQIVGNILVILIGIEHFGIMLLEIFGSDEKKAQSFEMPLQYVQLSNTKTALANQGIYNGGLGLLLILATILFTGTTQSLVLSLLLGYVVVVAIFGGFTATKKIFVIQLLPALIALIFVLVA</sequence>
<keyword evidence="1" id="KW-1133">Transmembrane helix</keyword>
<feature type="transmembrane region" description="Helical" evidence="1">
    <location>
        <begin position="103"/>
        <end position="120"/>
    </location>
</feature>
<dbReference type="AlphaFoldDB" id="A0A0D0YW51"/>
<protein>
    <submittedName>
        <fullName evidence="2">Putative membrane protein</fullName>
    </submittedName>
</protein>
<dbReference type="PANTHER" id="PTHR38446:SF1">
    <property type="entry name" value="BLL0914 PROTEIN"/>
    <property type="match status" value="1"/>
</dbReference>
<reference evidence="2 3" key="1">
    <citation type="submission" date="2013-08" db="EMBL/GenBank/DDBJ databases">
        <title>Lactobacillus wasatchii sp. WDC04, a late gas producing bacteria isolated from aged chedder cheese.</title>
        <authorList>
            <person name="Oberg C.J."/>
            <person name="Culumber M."/>
            <person name="McMahon D.J."/>
            <person name="Broadbent J.R."/>
            <person name="Oberg T.S."/>
            <person name="Ortaki F."/>
        </authorList>
    </citation>
    <scope>NUCLEOTIDE SEQUENCE [LARGE SCALE GENOMIC DNA]</scope>
    <source>
        <strain evidence="2 3">WDC04</strain>
    </source>
</reference>
<dbReference type="InterPro" id="IPR009732">
    <property type="entry name" value="DUF1304"/>
</dbReference>
<gene>
    <name evidence="2" type="ORF">WDC_0940</name>
</gene>
<accession>A0A0D0YW51</accession>